<dbReference type="RefSeq" id="WP_209655109.1">
    <property type="nucleotide sequence ID" value="NZ_JAGJCB010000008.1"/>
</dbReference>
<dbReference type="NCBIfam" id="NF003816">
    <property type="entry name" value="PRK05406.1-5"/>
    <property type="match status" value="1"/>
</dbReference>
<dbReference type="Pfam" id="PF03746">
    <property type="entry name" value="LamB_YcsF"/>
    <property type="match status" value="1"/>
</dbReference>
<reference evidence="1 2" key="1">
    <citation type="submission" date="2021-04" db="EMBL/GenBank/DDBJ databases">
        <title>Mariniflexile gromovii gen. nov., sp. nov., a gliding bacterium isolated from the sea urchin Strongylocentrotus intermedius.</title>
        <authorList>
            <person name="Ko S."/>
            <person name="Le V."/>
            <person name="Ahn C.-Y."/>
            <person name="Oh H.-M."/>
        </authorList>
    </citation>
    <scope>NUCLEOTIDE SEQUENCE [LARGE SCALE GENOMIC DNA]</scope>
    <source>
        <strain evidence="1 2">KCTC 12570</strain>
    </source>
</reference>
<protein>
    <submittedName>
        <fullName evidence="1">5-oxoprolinase subunit PxpA</fullName>
        <ecNumber evidence="1">3.5.2.9</ecNumber>
    </submittedName>
</protein>
<keyword evidence="2" id="KW-1185">Reference proteome</keyword>
<evidence type="ECO:0000313" key="1">
    <source>
        <dbReference type="EMBL" id="MBP0904212.1"/>
    </source>
</evidence>
<accession>A0ABS4BVY0</accession>
<dbReference type="Gene3D" id="3.20.20.370">
    <property type="entry name" value="Glycoside hydrolase/deacetylase"/>
    <property type="match status" value="1"/>
</dbReference>
<dbReference type="GO" id="GO:0017168">
    <property type="term" value="F:5-oxoprolinase (ATP-hydrolyzing) activity"/>
    <property type="evidence" value="ECO:0007669"/>
    <property type="project" value="UniProtKB-EC"/>
</dbReference>
<organism evidence="1 2">
    <name type="scientific">Mariniflexile gromovii</name>
    <dbReference type="NCBI Taxonomy" id="362523"/>
    <lineage>
        <taxon>Bacteria</taxon>
        <taxon>Pseudomonadati</taxon>
        <taxon>Bacteroidota</taxon>
        <taxon>Flavobacteriia</taxon>
        <taxon>Flavobacteriales</taxon>
        <taxon>Flavobacteriaceae</taxon>
        <taxon>Mariniflexile</taxon>
    </lineage>
</organism>
<dbReference type="PANTHER" id="PTHR30292">
    <property type="entry name" value="UNCHARACTERIZED PROTEIN YBGL-RELATED"/>
    <property type="match status" value="1"/>
</dbReference>
<keyword evidence="1" id="KW-0378">Hydrolase</keyword>
<evidence type="ECO:0000313" key="2">
    <source>
        <dbReference type="Proteomes" id="UP000670776"/>
    </source>
</evidence>
<sequence>MQTQSIDINVDVGEGIGNESLLLPYVSSCNIACGGHAGNATTMRKVVKLAKNHRVKIGAHPSFPDFENFGRKPMEMPCVALYTSLKEQISDLMAVIQEENTILHHVKPHGALYNMAITDVRIATTIVEVMKSIALPVKLYVPYNSVIETLALQNNIPITYEVFADRNYNDDLTLVSRTEKNALIHDADAMFEHVFYMINNRKVRTITGAEVEIKAETYCVHGDNLQAAVLLKKLYENLGAKAIKII</sequence>
<comment type="caution">
    <text evidence="1">The sequence shown here is derived from an EMBL/GenBank/DDBJ whole genome shotgun (WGS) entry which is preliminary data.</text>
</comment>
<dbReference type="InterPro" id="IPR005501">
    <property type="entry name" value="LamB/YcsF/PxpA-like"/>
</dbReference>
<dbReference type="EMBL" id="JAGJCB010000008">
    <property type="protein sequence ID" value="MBP0904212.1"/>
    <property type="molecule type" value="Genomic_DNA"/>
</dbReference>
<dbReference type="PANTHER" id="PTHR30292:SF0">
    <property type="entry name" value="5-OXOPROLINASE SUBUNIT A"/>
    <property type="match status" value="1"/>
</dbReference>
<dbReference type="Proteomes" id="UP000670776">
    <property type="component" value="Unassembled WGS sequence"/>
</dbReference>
<proteinExistence type="predicted"/>
<dbReference type="EC" id="3.5.2.9" evidence="1"/>
<dbReference type="SUPFAM" id="SSF88713">
    <property type="entry name" value="Glycoside hydrolase/deacetylase"/>
    <property type="match status" value="1"/>
</dbReference>
<dbReference type="CDD" id="cd10801">
    <property type="entry name" value="LamB_YcsF_like_1"/>
    <property type="match status" value="1"/>
</dbReference>
<gene>
    <name evidence="1" type="primary">pxpA</name>
    <name evidence="1" type="ORF">J8H85_10260</name>
</gene>
<dbReference type="InterPro" id="IPR011330">
    <property type="entry name" value="Glyco_hydro/deAcase_b/a-brl"/>
</dbReference>
<dbReference type="NCBIfam" id="NF003814">
    <property type="entry name" value="PRK05406.1-3"/>
    <property type="match status" value="1"/>
</dbReference>
<name>A0ABS4BVY0_9FLAO</name>